<comment type="function">
    <text evidence="7">Catalyzes the dehydration of methylthioribulose-1-phosphate (MTRu-1-P) into 2,3-diketo-5-methylthiopentyl-1-phosphate (DK-MTP-1-P).</text>
</comment>
<dbReference type="SUPFAM" id="SSF53639">
    <property type="entry name" value="AraD/HMP-PK domain-like"/>
    <property type="match status" value="1"/>
</dbReference>
<dbReference type="InterPro" id="IPR036409">
    <property type="entry name" value="Aldolase_II/adducin_N_sf"/>
</dbReference>
<comment type="catalytic activity">
    <reaction evidence="7">
        <text>5-(methylsulfanyl)-D-ribulose 1-phosphate = 5-methylsulfanyl-2,3-dioxopentyl phosphate + H2O</text>
        <dbReference type="Rhea" id="RHEA:15549"/>
        <dbReference type="ChEBI" id="CHEBI:15377"/>
        <dbReference type="ChEBI" id="CHEBI:58548"/>
        <dbReference type="ChEBI" id="CHEBI:58828"/>
        <dbReference type="EC" id="4.2.1.109"/>
    </reaction>
</comment>
<dbReference type="GO" id="GO:0008270">
    <property type="term" value="F:zinc ion binding"/>
    <property type="evidence" value="ECO:0007669"/>
    <property type="project" value="UniProtKB-UniRule"/>
</dbReference>
<name>A0A8J4PNU7_9MYCE</name>
<dbReference type="EC" id="4.2.1.109" evidence="7"/>
<keyword evidence="5 7" id="KW-0486">Methionine biosynthesis</keyword>
<comment type="subcellular location">
    <subcellularLocation>
        <location evidence="7">Cytoplasm</location>
    </subcellularLocation>
</comment>
<accession>A0A8J4PNU7</accession>
<dbReference type="GO" id="GO:0046570">
    <property type="term" value="F:methylthioribulose 1-phosphate dehydratase activity"/>
    <property type="evidence" value="ECO:0007669"/>
    <property type="project" value="UniProtKB-UniRule"/>
</dbReference>
<organism evidence="9 10">
    <name type="scientific">Polysphondylium violaceum</name>
    <dbReference type="NCBI Taxonomy" id="133409"/>
    <lineage>
        <taxon>Eukaryota</taxon>
        <taxon>Amoebozoa</taxon>
        <taxon>Evosea</taxon>
        <taxon>Eumycetozoa</taxon>
        <taxon>Dictyostelia</taxon>
        <taxon>Dictyosteliales</taxon>
        <taxon>Dictyosteliaceae</taxon>
        <taxon>Polysphondylium</taxon>
    </lineage>
</organism>
<evidence type="ECO:0000313" key="9">
    <source>
        <dbReference type="EMBL" id="KAF2071352.1"/>
    </source>
</evidence>
<sequence>MNKEHDIVKYGQEHPRTLIPELCQLFYNNGWVTGTGGGISIKQDKDIYIAASGVQKERIVADDIFVYDEDEQEISAPPVEKRLKASQCTPLFFNAYKHREAGAVIHTHSQQAVMVTLLYDTEFVITHQEMIKGIMKGYGKDASYLQYNDKLVVPIIENTPHERDLKDRMLKAMEKYPEANAVLVRRHGVYVWGPNWIKAKTMCECYDYLFEIAVKMRSMGMDPAKVPEENKECCYGC</sequence>
<evidence type="ECO:0000256" key="4">
    <source>
        <dbReference type="ARBA" id="ARBA00022833"/>
    </source>
</evidence>
<dbReference type="EMBL" id="AJWJ01000384">
    <property type="protein sequence ID" value="KAF2071352.1"/>
    <property type="molecule type" value="Genomic_DNA"/>
</dbReference>
<dbReference type="UniPathway" id="UPA00904">
    <property type="reaction ID" value="UER00875"/>
</dbReference>
<dbReference type="GO" id="GO:0005737">
    <property type="term" value="C:cytoplasm"/>
    <property type="evidence" value="ECO:0007669"/>
    <property type="project" value="UniProtKB-SubCell"/>
</dbReference>
<keyword evidence="4 7" id="KW-0862">Zinc</keyword>
<comment type="caution">
    <text evidence="9">The sequence shown here is derived from an EMBL/GenBank/DDBJ whole genome shotgun (WGS) entry which is preliminary data.</text>
</comment>
<dbReference type="SMART" id="SM01007">
    <property type="entry name" value="Aldolase_II"/>
    <property type="match status" value="1"/>
</dbReference>
<comment type="similarity">
    <text evidence="7">Belongs to the aldolase class II family. MtnB subfamily.</text>
</comment>
<dbReference type="GO" id="GO:0019509">
    <property type="term" value="P:L-methionine salvage from methylthioadenosine"/>
    <property type="evidence" value="ECO:0007669"/>
    <property type="project" value="UniProtKB-UniRule"/>
</dbReference>
<dbReference type="InterPro" id="IPR017714">
    <property type="entry name" value="MethylthioRu-1-P_deHdtase_MtnB"/>
</dbReference>
<keyword evidence="10" id="KW-1185">Reference proteome</keyword>
<reference evidence="9" key="1">
    <citation type="submission" date="2020-01" db="EMBL/GenBank/DDBJ databases">
        <title>Development of genomics and gene disruption for Polysphondylium violaceum indicates a role for the polyketide synthase stlB in stalk morphogenesis.</title>
        <authorList>
            <person name="Narita B."/>
            <person name="Kawabe Y."/>
            <person name="Kin K."/>
            <person name="Saito T."/>
            <person name="Gibbs R."/>
            <person name="Kuspa A."/>
            <person name="Muzny D."/>
            <person name="Queller D."/>
            <person name="Richards S."/>
            <person name="Strassman J."/>
            <person name="Sucgang R."/>
            <person name="Worley K."/>
            <person name="Schaap P."/>
        </authorList>
    </citation>
    <scope>NUCLEOTIDE SEQUENCE</scope>
    <source>
        <strain evidence="9">QSvi11</strain>
    </source>
</reference>
<evidence type="ECO:0000256" key="5">
    <source>
        <dbReference type="ARBA" id="ARBA00023167"/>
    </source>
</evidence>
<feature type="domain" description="Class II aldolase/adducin N-terminal" evidence="8">
    <location>
        <begin position="17"/>
        <end position="214"/>
    </location>
</feature>
<protein>
    <recommendedName>
        <fullName evidence="7">Probable methylthioribulose-1-phosphate dehydratase</fullName>
        <shortName evidence="7">MTRu-1-P dehydratase</shortName>
        <ecNumber evidence="7">4.2.1.109</ecNumber>
    </recommendedName>
</protein>
<evidence type="ECO:0000256" key="3">
    <source>
        <dbReference type="ARBA" id="ARBA00022723"/>
    </source>
</evidence>
<evidence type="ECO:0000256" key="7">
    <source>
        <dbReference type="HAMAP-Rule" id="MF_03116"/>
    </source>
</evidence>
<dbReference type="Proteomes" id="UP000695562">
    <property type="component" value="Unassembled WGS sequence"/>
</dbReference>
<dbReference type="InterPro" id="IPR001303">
    <property type="entry name" value="Aldolase_II/adducin_N"/>
</dbReference>
<evidence type="ECO:0000256" key="6">
    <source>
        <dbReference type="ARBA" id="ARBA00023239"/>
    </source>
</evidence>
<keyword evidence="2 7" id="KW-0028">Amino-acid biosynthesis</keyword>
<dbReference type="AlphaFoldDB" id="A0A8J4PNU7"/>
<feature type="binding site" evidence="7">
    <location>
        <position position="108"/>
    </location>
    <ligand>
        <name>Zn(2+)</name>
        <dbReference type="ChEBI" id="CHEBI:29105"/>
    </ligand>
</feature>
<keyword evidence="1 7" id="KW-0963">Cytoplasm</keyword>
<dbReference type="PANTHER" id="PTHR10640">
    <property type="entry name" value="METHYLTHIORIBULOSE-1-PHOSPHATE DEHYDRATASE"/>
    <property type="match status" value="1"/>
</dbReference>
<keyword evidence="6 7" id="KW-0456">Lyase</keyword>
<dbReference type="Gene3D" id="3.40.225.10">
    <property type="entry name" value="Class II aldolase/adducin N-terminal domain"/>
    <property type="match status" value="1"/>
</dbReference>
<evidence type="ECO:0000256" key="2">
    <source>
        <dbReference type="ARBA" id="ARBA00022605"/>
    </source>
</evidence>
<comment type="cofactor">
    <cofactor evidence="7">
        <name>Zn(2+)</name>
        <dbReference type="ChEBI" id="CHEBI:29105"/>
    </cofactor>
    <text evidence="7">Binds 1 zinc ion per subunit.</text>
</comment>
<dbReference type="Pfam" id="PF00596">
    <property type="entry name" value="Aldolase_II"/>
    <property type="match status" value="1"/>
</dbReference>
<feature type="binding site" evidence="7">
    <location>
        <position position="187"/>
    </location>
    <ligand>
        <name>Zn(2+)</name>
        <dbReference type="ChEBI" id="CHEBI:29105"/>
    </ligand>
</feature>
<keyword evidence="3 7" id="KW-0479">Metal-binding</keyword>
<dbReference type="NCBIfam" id="TIGR03328">
    <property type="entry name" value="salvage_mtnB"/>
    <property type="match status" value="1"/>
</dbReference>
<evidence type="ECO:0000313" key="10">
    <source>
        <dbReference type="Proteomes" id="UP000695562"/>
    </source>
</evidence>
<dbReference type="HAMAP" id="MF_03116">
    <property type="entry name" value="Salvage_MtnB_euk"/>
    <property type="match status" value="1"/>
</dbReference>
<evidence type="ECO:0000256" key="1">
    <source>
        <dbReference type="ARBA" id="ARBA00022490"/>
    </source>
</evidence>
<feature type="binding site" evidence="7">
    <location>
        <position position="106"/>
    </location>
    <ligand>
        <name>Zn(2+)</name>
        <dbReference type="ChEBI" id="CHEBI:29105"/>
    </ligand>
</feature>
<dbReference type="FunFam" id="3.40.225.10:FF:000003">
    <property type="entry name" value="Methylthioribulose-1-phosphate dehydratase"/>
    <property type="match status" value="1"/>
</dbReference>
<evidence type="ECO:0000259" key="8">
    <source>
        <dbReference type="SMART" id="SM01007"/>
    </source>
</evidence>
<proteinExistence type="inferred from homology"/>
<dbReference type="InterPro" id="IPR027514">
    <property type="entry name" value="Salvage_MtnB_euk"/>
</dbReference>
<gene>
    <name evidence="9" type="ORF">CYY_007329</name>
</gene>
<feature type="active site" description="Proton donor/acceptor" evidence="7">
    <location>
        <position position="129"/>
    </location>
</feature>
<dbReference type="OrthoDB" id="191080at2759"/>
<feature type="binding site" evidence="7">
    <location>
        <position position="88"/>
    </location>
    <ligand>
        <name>substrate</name>
    </ligand>
</feature>
<dbReference type="PANTHER" id="PTHR10640:SF7">
    <property type="entry name" value="METHYLTHIORIBULOSE-1-PHOSPHATE DEHYDRATASE"/>
    <property type="match status" value="1"/>
</dbReference>
<comment type="pathway">
    <text evidence="7">Amino-acid biosynthesis; L-methionine biosynthesis via salvage pathway; L-methionine from S-methyl-5-thio-alpha-D-ribose 1-phosphate: step 2/6.</text>
</comment>